<accession>A0A0W7WFJ2</accession>
<evidence type="ECO:0000256" key="1">
    <source>
        <dbReference type="ARBA" id="ARBA00022448"/>
    </source>
</evidence>
<feature type="transmembrane region" description="Helical" evidence="8">
    <location>
        <begin position="7"/>
        <end position="26"/>
    </location>
</feature>
<dbReference type="OrthoDB" id="9779283at2"/>
<dbReference type="InterPro" id="IPR002327">
    <property type="entry name" value="Cyt_c_1A/1B"/>
</dbReference>
<feature type="domain" description="Cytochrome c" evidence="9">
    <location>
        <begin position="331"/>
        <end position="431"/>
    </location>
</feature>
<feature type="compositionally biased region" description="Low complexity" evidence="7">
    <location>
        <begin position="52"/>
        <end position="63"/>
    </location>
</feature>
<protein>
    <submittedName>
        <fullName evidence="10">MFS transporter</fullName>
    </submittedName>
</protein>
<evidence type="ECO:0000259" key="9">
    <source>
        <dbReference type="PROSITE" id="PS51007"/>
    </source>
</evidence>
<keyword evidence="8" id="KW-0472">Membrane</keyword>
<dbReference type="GO" id="GO:0046872">
    <property type="term" value="F:metal ion binding"/>
    <property type="evidence" value="ECO:0007669"/>
    <property type="project" value="UniProtKB-KW"/>
</dbReference>
<dbReference type="PRINTS" id="PR00604">
    <property type="entry name" value="CYTCHRMECIAB"/>
</dbReference>
<reference evidence="10 11" key="1">
    <citation type="submission" date="2015-12" db="EMBL/GenBank/DDBJ databases">
        <authorList>
            <person name="Shamseldin A."/>
            <person name="Moawad H."/>
            <person name="Abd El-Rahim W.M."/>
            <person name="Sadowsky M.J."/>
        </authorList>
    </citation>
    <scope>NUCLEOTIDE SEQUENCE [LARGE SCALE GENOMIC DNA]</scope>
    <source>
        <strain evidence="10 11">SJ5A-1</strain>
    </source>
</reference>
<dbReference type="Pfam" id="PF00034">
    <property type="entry name" value="Cytochrom_C"/>
    <property type="match status" value="2"/>
</dbReference>
<keyword evidence="2 6" id="KW-0349">Heme</keyword>
<feature type="region of interest" description="Disordered" evidence="7">
    <location>
        <begin position="42"/>
        <end position="74"/>
    </location>
</feature>
<keyword evidence="3 6" id="KW-0479">Metal-binding</keyword>
<dbReference type="InterPro" id="IPR009056">
    <property type="entry name" value="Cyt_c-like_dom"/>
</dbReference>
<evidence type="ECO:0000256" key="5">
    <source>
        <dbReference type="ARBA" id="ARBA00023004"/>
    </source>
</evidence>
<evidence type="ECO:0000256" key="2">
    <source>
        <dbReference type="ARBA" id="ARBA00022617"/>
    </source>
</evidence>
<evidence type="ECO:0000313" key="10">
    <source>
        <dbReference type="EMBL" id="KUF09284.1"/>
    </source>
</evidence>
<organism evidence="10 11">
    <name type="scientific">Pseudoponticoccus marisrubri</name>
    <dbReference type="NCBI Taxonomy" id="1685382"/>
    <lineage>
        <taxon>Bacteria</taxon>
        <taxon>Pseudomonadati</taxon>
        <taxon>Pseudomonadota</taxon>
        <taxon>Alphaproteobacteria</taxon>
        <taxon>Rhodobacterales</taxon>
        <taxon>Roseobacteraceae</taxon>
        <taxon>Pseudoponticoccus</taxon>
    </lineage>
</organism>
<proteinExistence type="predicted"/>
<keyword evidence="4" id="KW-0249">Electron transport</keyword>
<keyword evidence="1" id="KW-0813">Transport</keyword>
<dbReference type="InterPro" id="IPR036909">
    <property type="entry name" value="Cyt_c-like_dom_sf"/>
</dbReference>
<evidence type="ECO:0000256" key="3">
    <source>
        <dbReference type="ARBA" id="ARBA00022723"/>
    </source>
</evidence>
<keyword evidence="11" id="KW-1185">Reference proteome</keyword>
<feature type="domain" description="Cytochrome c" evidence="9">
    <location>
        <begin position="126"/>
        <end position="214"/>
    </location>
</feature>
<evidence type="ECO:0000256" key="8">
    <source>
        <dbReference type="SAM" id="Phobius"/>
    </source>
</evidence>
<name>A0A0W7WFJ2_9RHOB</name>
<keyword evidence="8" id="KW-1133">Transmembrane helix</keyword>
<comment type="caution">
    <text evidence="10">The sequence shown here is derived from an EMBL/GenBank/DDBJ whole genome shotgun (WGS) entry which is preliminary data.</text>
</comment>
<dbReference type="GO" id="GO:0009055">
    <property type="term" value="F:electron transfer activity"/>
    <property type="evidence" value="ECO:0007669"/>
    <property type="project" value="InterPro"/>
</dbReference>
<dbReference type="EMBL" id="LPXO01000015">
    <property type="protein sequence ID" value="KUF09284.1"/>
    <property type="molecule type" value="Genomic_DNA"/>
</dbReference>
<dbReference type="STRING" id="1685382.AVJ23_18710"/>
<dbReference type="GO" id="GO:0020037">
    <property type="term" value="F:heme binding"/>
    <property type="evidence" value="ECO:0007669"/>
    <property type="project" value="InterPro"/>
</dbReference>
<dbReference type="Proteomes" id="UP000054396">
    <property type="component" value="Unassembled WGS sequence"/>
</dbReference>
<dbReference type="SUPFAM" id="SSF46626">
    <property type="entry name" value="Cytochrome c"/>
    <property type="match status" value="2"/>
</dbReference>
<evidence type="ECO:0000313" key="11">
    <source>
        <dbReference type="Proteomes" id="UP000054396"/>
    </source>
</evidence>
<gene>
    <name evidence="10" type="ORF">AVJ23_18710</name>
</gene>
<dbReference type="AlphaFoldDB" id="A0A0W7WFJ2"/>
<evidence type="ECO:0000256" key="4">
    <source>
        <dbReference type="ARBA" id="ARBA00022982"/>
    </source>
</evidence>
<evidence type="ECO:0000256" key="7">
    <source>
        <dbReference type="SAM" id="MobiDB-lite"/>
    </source>
</evidence>
<dbReference type="Gene3D" id="1.10.760.10">
    <property type="entry name" value="Cytochrome c-like domain"/>
    <property type="match status" value="2"/>
</dbReference>
<sequence>MSKSLNLYVGLVAGIGVTLVAAYNFADRNVAGFPRNAPTLGALPAPIPEPEAPVQQAQAPAAEAPEDGSETAAADAPEGGLIAAAHADQEATGLRFGLGRAALPEEIAAWDVDVRPDGSGLPEGTGNAWDGEALFEDNCASCHGSFAEGVGNWPKLAGGDGTLADEDPLKTVGSYWPYTSTVWDYVHRSMPFGGAQTLSDDDVYAIVAYILYSNDIIDDEFEVSHETLPTIELPNADGFIIDDRAETEYSQWRAEPCMENCKDGVEITMRATVLDVTPDEAVEESAEMDSGTVVATAAPAEDAAPVETAEAAAPTEEAAAPVEEAAALDPELVKAGERVFNKCKACHQVGDGAKNRTGPHLNDVMGREIGGIDDFRYSRTMEGMDGVWTEETLAAFLENPRGYVKGTKMAFAGLRKAEEIAAVTEFLKSHAQ</sequence>
<dbReference type="PROSITE" id="PS51007">
    <property type="entry name" value="CYTC"/>
    <property type="match status" value="2"/>
</dbReference>
<keyword evidence="8" id="KW-0812">Transmembrane</keyword>
<dbReference type="PANTHER" id="PTHR11961">
    <property type="entry name" value="CYTOCHROME C"/>
    <property type="match status" value="1"/>
</dbReference>
<keyword evidence="5 6" id="KW-0408">Iron</keyword>
<dbReference type="RefSeq" id="WP_058863750.1">
    <property type="nucleotide sequence ID" value="NZ_LPXO01000015.1"/>
</dbReference>
<evidence type="ECO:0000256" key="6">
    <source>
        <dbReference type="PROSITE-ProRule" id="PRU00433"/>
    </source>
</evidence>